<dbReference type="InterPro" id="IPR050237">
    <property type="entry name" value="ATP-dep_AMP-bd_enzyme"/>
</dbReference>
<dbReference type="InterPro" id="IPR020845">
    <property type="entry name" value="AMP-binding_CS"/>
</dbReference>
<accession>A0A345XUY9</accession>
<dbReference type="PANTHER" id="PTHR43767">
    <property type="entry name" value="LONG-CHAIN-FATTY-ACID--COA LIGASE"/>
    <property type="match status" value="1"/>
</dbReference>
<reference evidence="4 5" key="1">
    <citation type="submission" date="2018-07" db="EMBL/GenBank/DDBJ databases">
        <title>Draft genome of the type strain Streptomyces armeniacus ATCC 15676.</title>
        <authorList>
            <person name="Labana P."/>
            <person name="Gosse J.T."/>
            <person name="Boddy C.N."/>
        </authorList>
    </citation>
    <scope>NUCLEOTIDE SEQUENCE [LARGE SCALE GENOMIC DNA]</scope>
    <source>
        <strain evidence="4 5">ATCC 15676</strain>
    </source>
</reference>
<evidence type="ECO:0000313" key="4">
    <source>
        <dbReference type="EMBL" id="AXK35455.1"/>
    </source>
</evidence>
<proteinExistence type="predicted"/>
<dbReference type="PANTHER" id="PTHR43767:SF1">
    <property type="entry name" value="NONRIBOSOMAL PEPTIDE SYNTHASE PES1 (EUROFUNG)-RELATED"/>
    <property type="match status" value="1"/>
</dbReference>
<feature type="region of interest" description="Disordered" evidence="1">
    <location>
        <begin position="179"/>
        <end position="222"/>
    </location>
</feature>
<evidence type="ECO:0000313" key="5">
    <source>
        <dbReference type="Proteomes" id="UP000254425"/>
    </source>
</evidence>
<dbReference type="Pfam" id="PF00501">
    <property type="entry name" value="AMP-binding"/>
    <property type="match status" value="1"/>
</dbReference>
<feature type="domain" description="AMP-dependent synthetase/ligase" evidence="2">
    <location>
        <begin position="50"/>
        <end position="410"/>
    </location>
</feature>
<dbReference type="Proteomes" id="UP000254425">
    <property type="component" value="Chromosome"/>
</dbReference>
<dbReference type="KEGG" id="sarm:DVA86_25190"/>
<dbReference type="EMBL" id="CP031320">
    <property type="protein sequence ID" value="AXK35455.1"/>
    <property type="molecule type" value="Genomic_DNA"/>
</dbReference>
<dbReference type="PROSITE" id="PS00455">
    <property type="entry name" value="AMP_BINDING"/>
    <property type="match status" value="1"/>
</dbReference>
<dbReference type="InterPro" id="IPR042099">
    <property type="entry name" value="ANL_N_sf"/>
</dbReference>
<evidence type="ECO:0000259" key="3">
    <source>
        <dbReference type="Pfam" id="PF13193"/>
    </source>
</evidence>
<dbReference type="GO" id="GO:0016878">
    <property type="term" value="F:acid-thiol ligase activity"/>
    <property type="evidence" value="ECO:0007669"/>
    <property type="project" value="UniProtKB-ARBA"/>
</dbReference>
<dbReference type="InterPro" id="IPR045851">
    <property type="entry name" value="AMP-bd_C_sf"/>
</dbReference>
<dbReference type="Gene3D" id="3.40.50.12780">
    <property type="entry name" value="N-terminal domain of ligase-like"/>
    <property type="match status" value="1"/>
</dbReference>
<evidence type="ECO:0000256" key="1">
    <source>
        <dbReference type="SAM" id="MobiDB-lite"/>
    </source>
</evidence>
<keyword evidence="5" id="KW-1185">Reference proteome</keyword>
<evidence type="ECO:0000259" key="2">
    <source>
        <dbReference type="Pfam" id="PF00501"/>
    </source>
</evidence>
<protein>
    <submittedName>
        <fullName evidence="4">Long-chain fatty acid--CoA ligase</fullName>
    </submittedName>
</protein>
<name>A0A345XUY9_9ACTN</name>
<feature type="domain" description="AMP-binding enzyme C-terminal" evidence="3">
    <location>
        <begin position="458"/>
        <end position="530"/>
    </location>
</feature>
<gene>
    <name evidence="4" type="ORF">DVA86_25190</name>
</gene>
<dbReference type="AlphaFoldDB" id="A0A345XUY9"/>
<dbReference type="Pfam" id="PF13193">
    <property type="entry name" value="AMP-binding_C"/>
    <property type="match status" value="1"/>
</dbReference>
<keyword evidence="4" id="KW-0436">Ligase</keyword>
<feature type="region of interest" description="Disordered" evidence="1">
    <location>
        <begin position="1"/>
        <end position="32"/>
    </location>
</feature>
<dbReference type="InterPro" id="IPR025110">
    <property type="entry name" value="AMP-bd_C"/>
</dbReference>
<dbReference type="InterPro" id="IPR000873">
    <property type="entry name" value="AMP-dep_synth/lig_dom"/>
</dbReference>
<sequence length="546" mass="56763">MPSGSGSRRRSGMAMSSRVRTSPGAGAITGPPAAVLSGLPEVSRLDELLSEAAQRSPDETALRTSRGMLTYGELTGRVSAFAGALRALAGGPGAVVAVTAELGSAFPVAYFGVSRASGVSVVLDPLLPDGRLVHALRVSRATVAVVTPDMHCRLLAARDRLPDLAELVVTRRDAAYSPPDAPTVGELVRQGPPHTAGSGDERSADEPASLQFTGGTTGGPKAARLTHRNLTVNAAQTAYGTRLTGSSVLFHHLPALQPGLLAASVAAGAALVLHEGEDPAEAVRAARRCGATHFHSLPARLARLAADARLPRLRAPDLRAIVSGGSALSERTAATLAGRFRVPVVQGYGLAETAQATHLDDLAHPRPGSAGVPLPGTQCRIADLVTGAAQLPGARGEIQVRGPQLMRGYLDRKDSGIGPDGWFATGDLGYVDAEGRLFVVGRIGDAFICDDRMVMPTEIERVLSGHPAVDDCVVLDRPEPSRGAVPCALVVASDAVEPGDLVAHANAQLPYYGRLHDVKLVPGIPRSPTGGAPRRELRRWLLALPR</sequence>
<organism evidence="4 5">
    <name type="scientific">Streptomyces armeniacus</name>
    <dbReference type="NCBI Taxonomy" id="83291"/>
    <lineage>
        <taxon>Bacteria</taxon>
        <taxon>Bacillati</taxon>
        <taxon>Actinomycetota</taxon>
        <taxon>Actinomycetes</taxon>
        <taxon>Kitasatosporales</taxon>
        <taxon>Streptomycetaceae</taxon>
        <taxon>Streptomyces</taxon>
    </lineage>
</organism>
<dbReference type="Gene3D" id="3.30.300.30">
    <property type="match status" value="1"/>
</dbReference>
<dbReference type="SUPFAM" id="SSF56801">
    <property type="entry name" value="Acetyl-CoA synthetase-like"/>
    <property type="match status" value="1"/>
</dbReference>